<comment type="caution">
    <text evidence="3">The sequence shown here is derived from an EMBL/GenBank/DDBJ whole genome shotgun (WGS) entry which is preliminary data.</text>
</comment>
<evidence type="ECO:0000313" key="3">
    <source>
        <dbReference type="EMBL" id="ORC84397.1"/>
    </source>
</evidence>
<feature type="compositionally biased region" description="Polar residues" evidence="1">
    <location>
        <begin position="185"/>
        <end position="194"/>
    </location>
</feature>
<dbReference type="RefSeq" id="XP_028878463.1">
    <property type="nucleotide sequence ID" value="XM_029030232.1"/>
</dbReference>
<sequence>MIMMRRVMCVLAVVLCCACGYTMADPPVSSAASANVREDVRSIGWGGWGDFLATAGHDADCRDGSRKEYTSTGIKCSDWKTHGNLSGPPPAPQPSVTESPPGAPAHQQSSEADDLQTGKPPGASQDELAGDLQPNVPEGSRAQDGESAEIAKGTSMSTTERQEEELIAVKQNNDEASNNPANNSTPQESAAAPQSNNEGSNAGNSGSAADSQENTSTTLPSSENTTTEAPTTTPSPSTENTTTEAPTTTTSPLPKPEINTIASTVQKEANVDSSSIGPVWMRTAAPLLIVAVLFSFTVY</sequence>
<name>A0A1X0NIC7_9TRYP</name>
<accession>A0A1X0NIC7</accession>
<feature type="compositionally biased region" description="Polar residues" evidence="1">
    <location>
        <begin position="210"/>
        <end position="219"/>
    </location>
</feature>
<feature type="compositionally biased region" description="Low complexity" evidence="1">
    <location>
        <begin position="174"/>
        <end position="184"/>
    </location>
</feature>
<evidence type="ECO:0008006" key="5">
    <source>
        <dbReference type="Google" id="ProtNLM"/>
    </source>
</evidence>
<evidence type="ECO:0000313" key="4">
    <source>
        <dbReference type="Proteomes" id="UP000192257"/>
    </source>
</evidence>
<feature type="compositionally biased region" description="Low complexity" evidence="1">
    <location>
        <begin position="195"/>
        <end position="209"/>
    </location>
</feature>
<keyword evidence="4" id="KW-1185">Reference proteome</keyword>
<dbReference type="EMBL" id="NBCO01000045">
    <property type="protein sequence ID" value="ORC84397.1"/>
    <property type="molecule type" value="Genomic_DNA"/>
</dbReference>
<evidence type="ECO:0000256" key="2">
    <source>
        <dbReference type="SAM" id="SignalP"/>
    </source>
</evidence>
<evidence type="ECO:0000256" key="1">
    <source>
        <dbReference type="SAM" id="MobiDB-lite"/>
    </source>
</evidence>
<reference evidence="3 4" key="1">
    <citation type="submission" date="2017-03" db="EMBL/GenBank/DDBJ databases">
        <title>An alternative strategy for trypanosome survival in the mammalian bloodstream revealed through genome and transcriptome analysis of the ubiquitous bovine parasite Trypanosoma (Megatrypanum) theileri.</title>
        <authorList>
            <person name="Kelly S."/>
            <person name="Ivens A."/>
            <person name="Mott A."/>
            <person name="O'Neill E."/>
            <person name="Emms D."/>
            <person name="Macleod O."/>
            <person name="Voorheis P."/>
            <person name="Matthews J."/>
            <person name="Matthews K."/>
            <person name="Carrington M."/>
        </authorList>
    </citation>
    <scope>NUCLEOTIDE SEQUENCE [LARGE SCALE GENOMIC DNA]</scope>
    <source>
        <strain evidence="3">Edinburgh</strain>
    </source>
</reference>
<dbReference type="Proteomes" id="UP000192257">
    <property type="component" value="Unassembled WGS sequence"/>
</dbReference>
<organism evidence="3 4">
    <name type="scientific">Trypanosoma theileri</name>
    <dbReference type="NCBI Taxonomy" id="67003"/>
    <lineage>
        <taxon>Eukaryota</taxon>
        <taxon>Discoba</taxon>
        <taxon>Euglenozoa</taxon>
        <taxon>Kinetoplastea</taxon>
        <taxon>Metakinetoplastina</taxon>
        <taxon>Trypanosomatida</taxon>
        <taxon>Trypanosomatidae</taxon>
        <taxon>Trypanosoma</taxon>
    </lineage>
</organism>
<feature type="compositionally biased region" description="Low complexity" evidence="1">
    <location>
        <begin position="220"/>
        <end position="252"/>
    </location>
</feature>
<protein>
    <recommendedName>
        <fullName evidence="5">Mucin TcMUCII</fullName>
    </recommendedName>
</protein>
<dbReference type="VEuPathDB" id="TriTrypDB:TM35_000451350"/>
<keyword evidence="2" id="KW-0732">Signal</keyword>
<feature type="chain" id="PRO_5012236294" description="Mucin TcMUCII" evidence="2">
    <location>
        <begin position="25"/>
        <end position="299"/>
    </location>
</feature>
<dbReference type="AlphaFoldDB" id="A0A1X0NIC7"/>
<feature type="signal peptide" evidence="2">
    <location>
        <begin position="1"/>
        <end position="24"/>
    </location>
</feature>
<gene>
    <name evidence="3" type="ORF">TM35_000451350</name>
</gene>
<dbReference type="GeneID" id="39990012"/>
<proteinExistence type="predicted"/>
<feature type="region of interest" description="Disordered" evidence="1">
    <location>
        <begin position="77"/>
        <end position="257"/>
    </location>
</feature>